<dbReference type="STRING" id="3880.G7LC73"/>
<keyword evidence="1" id="KW-0677">Repeat</keyword>
<protein>
    <submittedName>
        <fullName evidence="3">MORN domain protein</fullName>
    </submittedName>
</protein>
<keyword evidence="2" id="KW-0732">Signal</keyword>
<evidence type="ECO:0000256" key="1">
    <source>
        <dbReference type="ARBA" id="ARBA00022737"/>
    </source>
</evidence>
<dbReference type="Pfam" id="PF02493">
    <property type="entry name" value="MORN"/>
    <property type="match status" value="7"/>
</dbReference>
<organism evidence="3 5">
    <name type="scientific">Medicago truncatula</name>
    <name type="common">Barrel medic</name>
    <name type="synonym">Medicago tribuloides</name>
    <dbReference type="NCBI Taxonomy" id="3880"/>
    <lineage>
        <taxon>Eukaryota</taxon>
        <taxon>Viridiplantae</taxon>
        <taxon>Streptophyta</taxon>
        <taxon>Embryophyta</taxon>
        <taxon>Tracheophyta</taxon>
        <taxon>Spermatophyta</taxon>
        <taxon>Magnoliopsida</taxon>
        <taxon>eudicotyledons</taxon>
        <taxon>Gunneridae</taxon>
        <taxon>Pentapetalae</taxon>
        <taxon>rosids</taxon>
        <taxon>fabids</taxon>
        <taxon>Fabales</taxon>
        <taxon>Fabaceae</taxon>
        <taxon>Papilionoideae</taxon>
        <taxon>50 kb inversion clade</taxon>
        <taxon>NPAAA clade</taxon>
        <taxon>Hologalegina</taxon>
        <taxon>IRL clade</taxon>
        <taxon>Trifolieae</taxon>
        <taxon>Medicago</taxon>
    </lineage>
</organism>
<dbReference type="EnsemblPlants" id="AET04632">
    <property type="protein sequence ID" value="AET04632"/>
    <property type="gene ID" value="MTR_8g092410"/>
</dbReference>
<accession>G7LC73</accession>
<dbReference type="SUPFAM" id="SSF82185">
    <property type="entry name" value="Histone H3 K4-specific methyltransferase SET7/9 N-terminal domain"/>
    <property type="match status" value="3"/>
</dbReference>
<proteinExistence type="predicted"/>
<reference evidence="3 5" key="1">
    <citation type="journal article" date="2011" name="Nature">
        <title>The Medicago genome provides insight into the evolution of rhizobial symbioses.</title>
        <authorList>
            <person name="Young N.D."/>
            <person name="Debelle F."/>
            <person name="Oldroyd G.E."/>
            <person name="Geurts R."/>
            <person name="Cannon S.B."/>
            <person name="Udvardi M.K."/>
            <person name="Benedito V.A."/>
            <person name="Mayer K.F."/>
            <person name="Gouzy J."/>
            <person name="Schoof H."/>
            <person name="Van de Peer Y."/>
            <person name="Proost S."/>
            <person name="Cook D.R."/>
            <person name="Meyers B.C."/>
            <person name="Spannagl M."/>
            <person name="Cheung F."/>
            <person name="De Mita S."/>
            <person name="Krishnakumar V."/>
            <person name="Gundlach H."/>
            <person name="Zhou S."/>
            <person name="Mudge J."/>
            <person name="Bharti A.K."/>
            <person name="Murray J.D."/>
            <person name="Naoumkina M.A."/>
            <person name="Rosen B."/>
            <person name="Silverstein K.A."/>
            <person name="Tang H."/>
            <person name="Rombauts S."/>
            <person name="Zhao P.X."/>
            <person name="Zhou P."/>
            <person name="Barbe V."/>
            <person name="Bardou P."/>
            <person name="Bechner M."/>
            <person name="Bellec A."/>
            <person name="Berger A."/>
            <person name="Berges H."/>
            <person name="Bidwell S."/>
            <person name="Bisseling T."/>
            <person name="Choisne N."/>
            <person name="Couloux A."/>
            <person name="Denny R."/>
            <person name="Deshpande S."/>
            <person name="Dai X."/>
            <person name="Doyle J.J."/>
            <person name="Dudez A.M."/>
            <person name="Farmer A.D."/>
            <person name="Fouteau S."/>
            <person name="Franken C."/>
            <person name="Gibelin C."/>
            <person name="Gish J."/>
            <person name="Goldstein S."/>
            <person name="Gonzalez A.J."/>
            <person name="Green P.J."/>
            <person name="Hallab A."/>
            <person name="Hartog M."/>
            <person name="Hua A."/>
            <person name="Humphray S.J."/>
            <person name="Jeong D.H."/>
            <person name="Jing Y."/>
            <person name="Jocker A."/>
            <person name="Kenton S.M."/>
            <person name="Kim D.J."/>
            <person name="Klee K."/>
            <person name="Lai H."/>
            <person name="Lang C."/>
            <person name="Lin S."/>
            <person name="Macmil S.L."/>
            <person name="Magdelenat G."/>
            <person name="Matthews L."/>
            <person name="McCorrison J."/>
            <person name="Monaghan E.L."/>
            <person name="Mun J.H."/>
            <person name="Najar F.Z."/>
            <person name="Nicholson C."/>
            <person name="Noirot C."/>
            <person name="O'Bleness M."/>
            <person name="Paule C.R."/>
            <person name="Poulain J."/>
            <person name="Prion F."/>
            <person name="Qin B."/>
            <person name="Qu C."/>
            <person name="Retzel E.F."/>
            <person name="Riddle C."/>
            <person name="Sallet E."/>
            <person name="Samain S."/>
            <person name="Samson N."/>
            <person name="Sanders I."/>
            <person name="Saurat O."/>
            <person name="Scarpelli C."/>
            <person name="Schiex T."/>
            <person name="Segurens B."/>
            <person name="Severin A.J."/>
            <person name="Sherrier D.J."/>
            <person name="Shi R."/>
            <person name="Sims S."/>
            <person name="Singer S.R."/>
            <person name="Sinharoy S."/>
            <person name="Sterck L."/>
            <person name="Viollet A."/>
            <person name="Wang B.B."/>
            <person name="Wang K."/>
            <person name="Wang M."/>
            <person name="Wang X."/>
            <person name="Warfsmann J."/>
            <person name="Weissenbach J."/>
            <person name="White D.D."/>
            <person name="White J.D."/>
            <person name="Wiley G.B."/>
            <person name="Wincker P."/>
            <person name="Xing Y."/>
            <person name="Yang L."/>
            <person name="Yao Z."/>
            <person name="Ying F."/>
            <person name="Zhai J."/>
            <person name="Zhou L."/>
            <person name="Zuber A."/>
            <person name="Denarie J."/>
            <person name="Dixon R.A."/>
            <person name="May G.D."/>
            <person name="Schwartz D.C."/>
            <person name="Rogers J."/>
            <person name="Quetier F."/>
            <person name="Town C.D."/>
            <person name="Roe B.A."/>
        </authorList>
    </citation>
    <scope>NUCLEOTIDE SEQUENCE [LARGE SCALE GENOMIC DNA]</scope>
    <source>
        <strain evidence="3">A17</strain>
        <strain evidence="4 5">cv. Jemalong A17</strain>
    </source>
</reference>
<feature type="chain" id="PRO_5014574198" evidence="2">
    <location>
        <begin position="18"/>
        <end position="381"/>
    </location>
</feature>
<dbReference type="HOGENOM" id="CLU_646216_0_0_1"/>
<sequence length="381" mass="42675">MLMHDIILFCFVLLCCGHPCLKRCFLQTRAGVYIGNFKGELRHGSGKCKWSDGSTYEGDWVDGEMKDCSYIHQETSMRVNSLGIVVMAMTPKLGRMKSCKWGCLSTLEIGLMVMLLMVVYQMDLDMDLEFIDMQMGMSTWEIGKKTMDGKGIMSWATGDVFDGCWSDGLIHGFGVYRSANGDVYTGNWKIDKMDYGRWILDSANGDVFDGYLKLEKDKMDGIGIMTWATGDVFDGCWSNGLIHGSGVYRYANGDVDIGNFRSKLLHVNGKYTCSDGTNCEGDLVDKKVTEKEELMIWALQNPDGSTSLQISNKGQSKASGASPLLIERECMQGVLIVEKIRQYSEVTHNNKKNKKQDAFSAKKLKKRSCIWAFLKTIKASI</sequence>
<name>G7LC73_MEDTR</name>
<dbReference type="AlphaFoldDB" id="G7LC73"/>
<dbReference type="GO" id="GO:0016020">
    <property type="term" value="C:membrane"/>
    <property type="evidence" value="ECO:0007669"/>
    <property type="project" value="UniProtKB-ARBA"/>
</dbReference>
<dbReference type="FunFam" id="2.20.110.10:FF:000002">
    <property type="entry name" value="Phosphatidylinositol 4-phosphate 5-kinase 8"/>
    <property type="match status" value="1"/>
</dbReference>
<dbReference type="Proteomes" id="UP000002051">
    <property type="component" value="Chromosome 8"/>
</dbReference>
<dbReference type="PANTHER" id="PTHR43215">
    <property type="entry name" value="RADIAL SPOKE HEAD 1 HOMOLOG"/>
    <property type="match status" value="1"/>
</dbReference>
<reference evidence="4" key="3">
    <citation type="submission" date="2015-04" db="UniProtKB">
        <authorList>
            <consortium name="EnsemblPlants"/>
        </authorList>
    </citation>
    <scope>IDENTIFICATION</scope>
    <source>
        <strain evidence="4">cv. Jemalong A17</strain>
    </source>
</reference>
<dbReference type="EMBL" id="CM001224">
    <property type="protein sequence ID" value="AET04632.2"/>
    <property type="molecule type" value="Genomic_DNA"/>
</dbReference>
<evidence type="ECO:0000313" key="5">
    <source>
        <dbReference type="Proteomes" id="UP000002051"/>
    </source>
</evidence>
<evidence type="ECO:0000313" key="4">
    <source>
        <dbReference type="EnsemblPlants" id="AET04632"/>
    </source>
</evidence>
<dbReference type="Gene3D" id="2.20.110.10">
    <property type="entry name" value="Histone H3 K4-specific methyltransferase SET7/9 N-terminal domain"/>
    <property type="match status" value="3"/>
</dbReference>
<dbReference type="SMART" id="SM00698">
    <property type="entry name" value="MORN"/>
    <property type="match status" value="4"/>
</dbReference>
<gene>
    <name evidence="3" type="ordered locus">MTR_8g092410</name>
</gene>
<reference evidence="3 5" key="2">
    <citation type="journal article" date="2014" name="BMC Genomics">
        <title>An improved genome release (version Mt4.0) for the model legume Medicago truncatula.</title>
        <authorList>
            <person name="Tang H."/>
            <person name="Krishnakumar V."/>
            <person name="Bidwell S."/>
            <person name="Rosen B."/>
            <person name="Chan A."/>
            <person name="Zhou S."/>
            <person name="Gentzbittel L."/>
            <person name="Childs K.L."/>
            <person name="Yandell M."/>
            <person name="Gundlach H."/>
            <person name="Mayer K.F."/>
            <person name="Schwartz D.C."/>
            <person name="Town C.D."/>
        </authorList>
    </citation>
    <scope>GENOME REANNOTATION</scope>
    <source>
        <strain evidence="4 5">cv. Jemalong A17</strain>
    </source>
</reference>
<evidence type="ECO:0000313" key="3">
    <source>
        <dbReference type="EMBL" id="AET04632.2"/>
    </source>
</evidence>
<accession>A0A0C3Y5T9</accession>
<feature type="signal peptide" evidence="2">
    <location>
        <begin position="1"/>
        <end position="17"/>
    </location>
</feature>
<dbReference type="PANTHER" id="PTHR43215:SF14">
    <property type="entry name" value="RADIAL SPOKE HEAD 1 HOMOLOG"/>
    <property type="match status" value="1"/>
</dbReference>
<keyword evidence="5" id="KW-1185">Reference proteome</keyword>
<dbReference type="InterPro" id="IPR003409">
    <property type="entry name" value="MORN"/>
</dbReference>
<evidence type="ECO:0000256" key="2">
    <source>
        <dbReference type="SAM" id="SignalP"/>
    </source>
</evidence>